<evidence type="ECO:0000313" key="7">
    <source>
        <dbReference type="Proteomes" id="UP000214603"/>
    </source>
</evidence>
<proteinExistence type="predicted"/>
<comment type="caution">
    <text evidence="6">The sequence shown here is derived from an EMBL/GenBank/DDBJ whole genome shotgun (WGS) entry which is preliminary data.</text>
</comment>
<comment type="subcellular location">
    <subcellularLocation>
        <location evidence="1">Membrane</location>
    </subcellularLocation>
</comment>
<evidence type="ECO:0000256" key="3">
    <source>
        <dbReference type="SAM" id="SignalP"/>
    </source>
</evidence>
<dbReference type="Gene3D" id="2.40.160.50">
    <property type="entry name" value="membrane protein fhac: a member of the omp85/tpsb transporter family"/>
    <property type="match status" value="1"/>
</dbReference>
<dbReference type="Gene3D" id="3.10.20.310">
    <property type="entry name" value="membrane protein fhac"/>
    <property type="match status" value="3"/>
</dbReference>
<feature type="domain" description="TamA POTRA" evidence="5">
    <location>
        <begin position="39"/>
        <end position="103"/>
    </location>
</feature>
<evidence type="ECO:0000313" key="6">
    <source>
        <dbReference type="EMBL" id="OWT61933.1"/>
    </source>
</evidence>
<feature type="signal peptide" evidence="3">
    <location>
        <begin position="1"/>
        <end position="20"/>
    </location>
</feature>
<dbReference type="Pfam" id="PF01103">
    <property type="entry name" value="Omp85"/>
    <property type="match status" value="1"/>
</dbReference>
<protein>
    <submittedName>
        <fullName evidence="6">Uncharacterized protein</fullName>
    </submittedName>
</protein>
<dbReference type="AlphaFoldDB" id="A0A225MNI7"/>
<evidence type="ECO:0000259" key="4">
    <source>
        <dbReference type="Pfam" id="PF01103"/>
    </source>
</evidence>
<evidence type="ECO:0000256" key="1">
    <source>
        <dbReference type="ARBA" id="ARBA00004370"/>
    </source>
</evidence>
<accession>A0A225MNI7</accession>
<feature type="chain" id="PRO_5013234285" evidence="3">
    <location>
        <begin position="21"/>
        <end position="588"/>
    </location>
</feature>
<keyword evidence="2" id="KW-0472">Membrane</keyword>
<dbReference type="InterPro" id="IPR000184">
    <property type="entry name" value="Bac_surfAg_D15"/>
</dbReference>
<dbReference type="InterPro" id="IPR035243">
    <property type="entry name" value="TamA_POTRA_Dom_1"/>
</dbReference>
<dbReference type="GO" id="GO:0019867">
    <property type="term" value="C:outer membrane"/>
    <property type="evidence" value="ECO:0007669"/>
    <property type="project" value="InterPro"/>
</dbReference>
<dbReference type="Proteomes" id="UP000214603">
    <property type="component" value="Unassembled WGS sequence"/>
</dbReference>
<evidence type="ECO:0000259" key="5">
    <source>
        <dbReference type="Pfam" id="PF17243"/>
    </source>
</evidence>
<sequence length="588" mass="64693">MRSLAAGLLMALGASDAACAAAPEVVIDPGGVGPQALQSINSAVGVITRLAQDQDASEMSRLRRRAREATVSALATQGYFSPKVTLEVGKDVGGETWDITIEPNERTTVRKVDLSFTGSIATPAFAERIAQIREQWPLKQGKPFINEQWSKAKTDLIDNVSTRDFYLAKLVSSQATIDAEAARADLRMAVDSGPRVRLGSMEVTGLRRVPQKLIDRYVRYTPGDSYDQTRLDDWQQALQSTTFFRGAFVTLDKTHPKTLPDGDVELPVQVKVTEAPARRFATSLGVDSDNGVRVEGLYRQNVVFGQPVWIETGAGVDKNRQRAFYDVHLAPTVDGYDDSVGVLYSHSDIEGLDSERAGLGWKRKQVRNAAGDSRVQFETQWGLVAAYDKTKIEGDGRYEVPTLVATWDWLRRDVDSKYDPREGNLVDVGLGAGTTLDTGEPFYRADLRAQKWWPVGRRDVLTVRGEVGKVWSHTSRLPQDFGYRTGGARTIRGYRYQSIGLQQGDAVVGAPALAVGSIEYMHYFNDRYGMSVFVDAGDAAASFGAMRWAVGYGVGALVRTPAGPFFIDLAYGQRDHKLRLQFSLGIAF</sequence>
<keyword evidence="3" id="KW-0732">Signal</keyword>
<dbReference type="EMBL" id="NJIH01000004">
    <property type="protein sequence ID" value="OWT61933.1"/>
    <property type="molecule type" value="Genomic_DNA"/>
</dbReference>
<keyword evidence="7" id="KW-1185">Reference proteome</keyword>
<dbReference type="RefSeq" id="WP_088603019.1">
    <property type="nucleotide sequence ID" value="NZ_NJIH01000004.1"/>
</dbReference>
<dbReference type="Pfam" id="PF17243">
    <property type="entry name" value="POTRA_TamA_1"/>
    <property type="match status" value="1"/>
</dbReference>
<evidence type="ECO:0000256" key="2">
    <source>
        <dbReference type="ARBA" id="ARBA00023136"/>
    </source>
</evidence>
<reference evidence="7" key="1">
    <citation type="submission" date="2017-06" db="EMBL/GenBank/DDBJ databases">
        <title>Herbaspirillum phytohormonus sp. nov., isolated from the root nodule of Robinia pseudoacacia in lead-zinc mine.</title>
        <authorList>
            <person name="Fan M."/>
            <person name="Lin Y."/>
        </authorList>
    </citation>
    <scope>NUCLEOTIDE SEQUENCE [LARGE SCALE GENOMIC DNA]</scope>
    <source>
        <strain evidence="7">SC-089</strain>
    </source>
</reference>
<feature type="domain" description="Bacterial surface antigen (D15)" evidence="4">
    <location>
        <begin position="355"/>
        <end position="588"/>
    </location>
</feature>
<organism evidence="6 7">
    <name type="scientific">Candidimonas nitroreducens</name>
    <dbReference type="NCBI Taxonomy" id="683354"/>
    <lineage>
        <taxon>Bacteria</taxon>
        <taxon>Pseudomonadati</taxon>
        <taxon>Pseudomonadota</taxon>
        <taxon>Betaproteobacteria</taxon>
        <taxon>Burkholderiales</taxon>
        <taxon>Alcaligenaceae</taxon>
        <taxon>Candidimonas</taxon>
    </lineage>
</organism>
<gene>
    <name evidence="6" type="ORF">CEY11_08925</name>
</gene>
<dbReference type="OrthoDB" id="9769707at2"/>
<name>A0A225MNI7_9BURK</name>